<dbReference type="PANTHER" id="PTHR48098:SF1">
    <property type="entry name" value="DIACYLGLYCEROL ACYLTRANSFERASE_MYCOLYLTRANSFERASE AG85A"/>
    <property type="match status" value="1"/>
</dbReference>
<name>A0A1S1LEA7_MYCCH</name>
<dbReference type="EMBL" id="MLIQ01000032">
    <property type="protein sequence ID" value="OHU47710.1"/>
    <property type="molecule type" value="Genomic_DNA"/>
</dbReference>
<accession>A0A1S1LEA7</accession>
<evidence type="ECO:0000256" key="3">
    <source>
        <dbReference type="ARBA" id="ARBA00022525"/>
    </source>
</evidence>
<sequence>MRRVSSMRGAAIRFVSAVAVGAVVLPTLVGIAGGSAMANAFSRPGLPVEYLEVPSASMGRDIKVQFQGGGPKAVYLLDGQRAREDFSGWDIETTAFEDYYQSGISMVMPVGGQSSNYTDWYRPAKGKDGVWTYKWETFLTGELPQWLAANRGVSATGNAIVGLSMAGPSALTLSIYHPQQFIYAGALSAPLHPSANKWQISISMSDAGGFSSEDMWGPESDPAWVRNDPYLNIDKLIANNTRLWIYCGNAQATDLDKDRNGFENLAGGVIEGQVIDANKQFADAYAAAGGKNAHFSFPDGGIHNWTYWGQQLRAMKTDLVGYLTGS</sequence>
<dbReference type="Proteomes" id="UP000180043">
    <property type="component" value="Unassembled WGS sequence"/>
</dbReference>
<dbReference type="InterPro" id="IPR029058">
    <property type="entry name" value="AB_hydrolase_fold"/>
</dbReference>
<keyword evidence="4 7" id="KW-0808">Transferase</keyword>
<comment type="subcellular location">
    <subcellularLocation>
        <location evidence="1">Secreted</location>
    </subcellularLocation>
</comment>
<evidence type="ECO:0000313" key="8">
    <source>
        <dbReference type="Proteomes" id="UP000180043"/>
    </source>
</evidence>
<dbReference type="FunFam" id="3.40.50.1820:FF:000086">
    <property type="entry name" value="Diacylglycerol acyltransferase/mycolyltransferase Ag85C"/>
    <property type="match status" value="1"/>
</dbReference>
<reference evidence="7 8" key="1">
    <citation type="submission" date="2016-10" db="EMBL/GenBank/DDBJ databases">
        <title>Evaluation of Human, Veterinary and Environmental Mycobacterium chelonae Isolates by Core Genome Phylogenomic Analysis, Targeted Gene Comparison, and Anti-microbial Susceptibility Patterns: A Tale of Mistaken Identities.</title>
        <authorList>
            <person name="Fogelson S.B."/>
            <person name="Camus A.C."/>
            <person name="Lorenz W."/>
            <person name="Vasireddy R."/>
            <person name="Vasireddy S."/>
            <person name="Smith T."/>
            <person name="Brown-Elliott B.A."/>
            <person name="Wallace R.J.Jr."/>
            <person name="Hasan N.A."/>
            <person name="Reischl U."/>
            <person name="Sanchez S."/>
        </authorList>
    </citation>
    <scope>NUCLEOTIDE SEQUENCE [LARGE SCALE GENOMIC DNA]</scope>
    <source>
        <strain evidence="7 8">15515</strain>
    </source>
</reference>
<dbReference type="RefSeq" id="WP_057969862.1">
    <property type="nucleotide sequence ID" value="NZ_MAEQ01000030.1"/>
</dbReference>
<evidence type="ECO:0000256" key="1">
    <source>
        <dbReference type="ARBA" id="ARBA00004613"/>
    </source>
</evidence>
<gene>
    <name evidence="7" type="ORF">BKG82_25540</name>
</gene>
<comment type="caution">
    <text evidence="7">The sequence shown here is derived from an EMBL/GenBank/DDBJ whole genome shotgun (WGS) entry which is preliminary data.</text>
</comment>
<dbReference type="PANTHER" id="PTHR48098">
    <property type="entry name" value="ENTEROCHELIN ESTERASE-RELATED"/>
    <property type="match status" value="1"/>
</dbReference>
<dbReference type="InterPro" id="IPR050583">
    <property type="entry name" value="Mycobacterial_A85_antigen"/>
</dbReference>
<keyword evidence="3" id="KW-0964">Secreted</keyword>
<dbReference type="GO" id="GO:0035375">
    <property type="term" value="F:zymogen binding"/>
    <property type="evidence" value="ECO:0007669"/>
    <property type="project" value="UniProtKB-ARBA"/>
</dbReference>
<dbReference type="AlphaFoldDB" id="A0A1S1LEA7"/>
<dbReference type="Gene3D" id="3.40.50.1820">
    <property type="entry name" value="alpha/beta hydrolase"/>
    <property type="match status" value="1"/>
</dbReference>
<evidence type="ECO:0000256" key="6">
    <source>
        <dbReference type="ARBA" id="ARBA00023315"/>
    </source>
</evidence>
<keyword evidence="5" id="KW-0732">Signal</keyword>
<comment type="similarity">
    <text evidence="2">Belongs to the mycobacterial A85 antigen family.</text>
</comment>
<keyword evidence="6 7" id="KW-0012">Acyltransferase</keyword>
<protein>
    <submittedName>
        <fullName evidence="7">Diacylglycerol acyltransferase/mycolyltransferase Ag85A</fullName>
    </submittedName>
</protein>
<evidence type="ECO:0000256" key="2">
    <source>
        <dbReference type="ARBA" id="ARBA00005874"/>
    </source>
</evidence>
<dbReference type="InterPro" id="IPR000801">
    <property type="entry name" value="Esterase-like"/>
</dbReference>
<dbReference type="GO" id="GO:0005576">
    <property type="term" value="C:extracellular region"/>
    <property type="evidence" value="ECO:0007669"/>
    <property type="project" value="UniProtKB-SubCell"/>
</dbReference>
<dbReference type="Pfam" id="PF00756">
    <property type="entry name" value="Esterase"/>
    <property type="match status" value="1"/>
</dbReference>
<dbReference type="SUPFAM" id="SSF53474">
    <property type="entry name" value="alpha/beta-Hydrolases"/>
    <property type="match status" value="1"/>
</dbReference>
<dbReference type="GO" id="GO:0016747">
    <property type="term" value="F:acyltransferase activity, transferring groups other than amino-acyl groups"/>
    <property type="evidence" value="ECO:0007669"/>
    <property type="project" value="TreeGrafter"/>
</dbReference>
<evidence type="ECO:0000313" key="7">
    <source>
        <dbReference type="EMBL" id="OHU47710.1"/>
    </source>
</evidence>
<proteinExistence type="inferred from homology"/>
<evidence type="ECO:0000256" key="5">
    <source>
        <dbReference type="ARBA" id="ARBA00022729"/>
    </source>
</evidence>
<evidence type="ECO:0000256" key="4">
    <source>
        <dbReference type="ARBA" id="ARBA00022679"/>
    </source>
</evidence>
<organism evidence="7 8">
    <name type="scientific">Mycobacteroides chelonae</name>
    <name type="common">Mycobacterium chelonae</name>
    <dbReference type="NCBI Taxonomy" id="1774"/>
    <lineage>
        <taxon>Bacteria</taxon>
        <taxon>Bacillati</taxon>
        <taxon>Actinomycetota</taxon>
        <taxon>Actinomycetes</taxon>
        <taxon>Mycobacteriales</taxon>
        <taxon>Mycobacteriaceae</taxon>
        <taxon>Mycobacteroides</taxon>
    </lineage>
</organism>